<proteinExistence type="predicted"/>
<protein>
    <submittedName>
        <fullName evidence="3">Galactose-specific lectin nattectin-like</fullName>
    </submittedName>
</protein>
<reference evidence="3" key="4">
    <citation type="submission" date="2025-09" db="UniProtKB">
        <authorList>
            <consortium name="Ensembl"/>
        </authorList>
    </citation>
    <scope>IDENTIFICATION</scope>
    <source>
        <strain evidence="3">JP 163 A</strain>
    </source>
</reference>
<keyword evidence="1" id="KW-0472">Membrane</keyword>
<dbReference type="InterPro" id="IPR016187">
    <property type="entry name" value="CTDL_fold"/>
</dbReference>
<keyword evidence="1" id="KW-0812">Transmembrane</keyword>
<sequence length="169" mass="18942">MASVLHVVFLIGLSCALWTAVTPLFFSCLGFVLLCFTGCPGGWTQYGTRCFYFYNYQTEWVDAERNCIALGANLASFHSHSEYIFLKNLVRAARGSWDRTWVGGYDAVKEGVWLWSDGSNFNYCQWGSGEPNNQGGAEHCMEINLKGSSEYVNDEGCSRRSFFICAKNA</sequence>
<dbReference type="InterPro" id="IPR050111">
    <property type="entry name" value="C-type_lectin/snaclec_domain"/>
</dbReference>
<reference evidence="4" key="1">
    <citation type="submission" date="2012-01" db="EMBL/GenBank/DDBJ databases">
        <authorList>
            <person name="Walter R."/>
            <person name="Schartl M."/>
            <person name="Warren W."/>
        </authorList>
    </citation>
    <scope>NUCLEOTIDE SEQUENCE [LARGE SCALE GENOMIC DNA]</scope>
    <source>
        <strain evidence="4">JP 163 A</strain>
    </source>
</reference>
<dbReference type="SUPFAM" id="SSF56436">
    <property type="entry name" value="C-type lectin-like"/>
    <property type="match status" value="1"/>
</dbReference>
<evidence type="ECO:0000256" key="1">
    <source>
        <dbReference type="SAM" id="Phobius"/>
    </source>
</evidence>
<dbReference type="SMART" id="SM00034">
    <property type="entry name" value="CLECT"/>
    <property type="match status" value="1"/>
</dbReference>
<dbReference type="InterPro" id="IPR016186">
    <property type="entry name" value="C-type_lectin-like/link_sf"/>
</dbReference>
<reference evidence="4" key="2">
    <citation type="journal article" date="2013" name="Nat. Genet.">
        <title>The genome of the platyfish, Xiphophorus maculatus, provides insights into evolutionary adaptation and several complex traits.</title>
        <authorList>
            <person name="Schartl M."/>
            <person name="Walter R.B."/>
            <person name="Shen Y."/>
            <person name="Garcia T."/>
            <person name="Catchen J."/>
            <person name="Amores A."/>
            <person name="Braasch I."/>
            <person name="Chalopin D."/>
            <person name="Volff J.N."/>
            <person name="Lesch K.P."/>
            <person name="Bisazza A."/>
            <person name="Minx P."/>
            <person name="Hillier L."/>
            <person name="Wilson R.K."/>
            <person name="Fuerstenberg S."/>
            <person name="Boore J."/>
            <person name="Searle S."/>
            <person name="Postlethwait J.H."/>
            <person name="Warren W.C."/>
        </authorList>
    </citation>
    <scope>NUCLEOTIDE SEQUENCE [LARGE SCALE GENOMIC DNA]</scope>
    <source>
        <strain evidence="4">JP 163 A</strain>
    </source>
</reference>
<dbReference type="PRINTS" id="PR01504">
    <property type="entry name" value="PNCREATITSAP"/>
</dbReference>
<reference evidence="3" key="3">
    <citation type="submission" date="2025-08" db="UniProtKB">
        <authorList>
            <consortium name="Ensembl"/>
        </authorList>
    </citation>
    <scope>IDENTIFICATION</scope>
    <source>
        <strain evidence="3">JP 163 A</strain>
    </source>
</reference>
<evidence type="ECO:0000313" key="4">
    <source>
        <dbReference type="Proteomes" id="UP000002852"/>
    </source>
</evidence>
<name>A0A3B5PWB5_XIPMA</name>
<dbReference type="AlphaFoldDB" id="A0A3B5PWB5"/>
<feature type="transmembrane region" description="Helical" evidence="1">
    <location>
        <begin position="7"/>
        <end position="34"/>
    </location>
</feature>
<dbReference type="Proteomes" id="UP000002852">
    <property type="component" value="Unassembled WGS sequence"/>
</dbReference>
<evidence type="ECO:0000259" key="2">
    <source>
        <dbReference type="PROSITE" id="PS50041"/>
    </source>
</evidence>
<dbReference type="PANTHER" id="PTHR22803">
    <property type="entry name" value="MANNOSE, PHOSPHOLIPASE, LECTIN RECEPTOR RELATED"/>
    <property type="match status" value="1"/>
</dbReference>
<dbReference type="GeneTree" id="ENSGT00940000161814"/>
<dbReference type="Pfam" id="PF00059">
    <property type="entry name" value="Lectin_C"/>
    <property type="match status" value="1"/>
</dbReference>
<organism evidence="3 4">
    <name type="scientific">Xiphophorus maculatus</name>
    <name type="common">Southern platyfish</name>
    <name type="synonym">Platypoecilus maculatus</name>
    <dbReference type="NCBI Taxonomy" id="8083"/>
    <lineage>
        <taxon>Eukaryota</taxon>
        <taxon>Metazoa</taxon>
        <taxon>Chordata</taxon>
        <taxon>Craniata</taxon>
        <taxon>Vertebrata</taxon>
        <taxon>Euteleostomi</taxon>
        <taxon>Actinopterygii</taxon>
        <taxon>Neopterygii</taxon>
        <taxon>Teleostei</taxon>
        <taxon>Neoteleostei</taxon>
        <taxon>Acanthomorphata</taxon>
        <taxon>Ovalentaria</taxon>
        <taxon>Atherinomorphae</taxon>
        <taxon>Cyprinodontiformes</taxon>
        <taxon>Poeciliidae</taxon>
        <taxon>Poeciliinae</taxon>
        <taxon>Xiphophorus</taxon>
    </lineage>
</organism>
<keyword evidence="4" id="KW-1185">Reference proteome</keyword>
<accession>A0A3B5PWB5</accession>
<feature type="domain" description="C-type lectin" evidence="2">
    <location>
        <begin position="46"/>
        <end position="166"/>
    </location>
</feature>
<dbReference type="Gene3D" id="3.10.100.10">
    <property type="entry name" value="Mannose-Binding Protein A, subunit A"/>
    <property type="match status" value="1"/>
</dbReference>
<dbReference type="InParanoid" id="A0A3B5PWB5"/>
<dbReference type="InterPro" id="IPR001304">
    <property type="entry name" value="C-type_lectin-like"/>
</dbReference>
<dbReference type="PROSITE" id="PS50041">
    <property type="entry name" value="C_TYPE_LECTIN_2"/>
    <property type="match status" value="1"/>
</dbReference>
<keyword evidence="1" id="KW-1133">Transmembrane helix</keyword>
<evidence type="ECO:0000313" key="3">
    <source>
        <dbReference type="Ensembl" id="ENSXMAP00000023948.1"/>
    </source>
</evidence>
<dbReference type="Ensembl" id="ENSXMAT00000022913.1">
    <property type="protein sequence ID" value="ENSXMAP00000023948.1"/>
    <property type="gene ID" value="ENSXMAG00000008937.2"/>
</dbReference>